<accession>A0A3S0K3M1</accession>
<dbReference type="Proteomes" id="UP000282184">
    <property type="component" value="Unassembled WGS sequence"/>
</dbReference>
<evidence type="ECO:0000259" key="2">
    <source>
        <dbReference type="Pfam" id="PF13590"/>
    </source>
</evidence>
<reference evidence="3 4" key="1">
    <citation type="submission" date="2018-12" db="EMBL/GenBank/DDBJ databases">
        <title>Hymenobacter gummosus sp. nov., isolated from a spring.</title>
        <authorList>
            <person name="Nie L."/>
        </authorList>
    </citation>
    <scope>NUCLEOTIDE SEQUENCE [LARGE SCALE GENOMIC DNA]</scope>
    <source>
        <strain evidence="3 4">KCTC 52166</strain>
    </source>
</reference>
<feature type="signal peptide" evidence="1">
    <location>
        <begin position="1"/>
        <end position="25"/>
    </location>
</feature>
<dbReference type="EMBL" id="RXOF01000011">
    <property type="protein sequence ID" value="RTQ47846.1"/>
    <property type="molecule type" value="Genomic_DNA"/>
</dbReference>
<dbReference type="Gene3D" id="3.30.160.670">
    <property type="match status" value="1"/>
</dbReference>
<keyword evidence="1" id="KW-0732">Signal</keyword>
<organism evidence="3 4">
    <name type="scientific">Hymenobacter gummosus</name>
    <dbReference type="NCBI Taxonomy" id="1776032"/>
    <lineage>
        <taxon>Bacteria</taxon>
        <taxon>Pseudomonadati</taxon>
        <taxon>Bacteroidota</taxon>
        <taxon>Cytophagia</taxon>
        <taxon>Cytophagales</taxon>
        <taxon>Hymenobacteraceae</taxon>
        <taxon>Hymenobacter</taxon>
    </lineage>
</organism>
<gene>
    <name evidence="3" type="ORF">EJV47_18175</name>
</gene>
<dbReference type="OrthoDB" id="118896at2"/>
<proteinExistence type="predicted"/>
<evidence type="ECO:0000313" key="4">
    <source>
        <dbReference type="Proteomes" id="UP000282184"/>
    </source>
</evidence>
<comment type="caution">
    <text evidence="3">The sequence shown here is derived from an EMBL/GenBank/DDBJ whole genome shotgun (WGS) entry which is preliminary data.</text>
</comment>
<keyword evidence="4" id="KW-1185">Reference proteome</keyword>
<sequence>MTGVATYPLPAMKKLLVLLLLPLLAACSTTEIKSTEQAPGVDFSTYRTYNFLPGEARNEAAFSRAGVGVEEVKQAVARELERRGYRRAEQPELWVNIGVVNEEKVQTRQTEFRTDGAPYYIGQRNYHWQAGEVAVGTYEVGTVTVDVVDARRNDLIWQGVTASPLSKDPAKSARRVDEGITELFGRYPVPAR</sequence>
<name>A0A3S0K3M1_9BACT</name>
<feature type="domain" description="DUF4136" evidence="2">
    <location>
        <begin position="35"/>
        <end position="188"/>
    </location>
</feature>
<evidence type="ECO:0000313" key="3">
    <source>
        <dbReference type="EMBL" id="RTQ47846.1"/>
    </source>
</evidence>
<dbReference type="InterPro" id="IPR025411">
    <property type="entry name" value="DUF4136"/>
</dbReference>
<protein>
    <submittedName>
        <fullName evidence="3">DUF4136 domain-containing protein</fullName>
    </submittedName>
</protein>
<evidence type="ECO:0000256" key="1">
    <source>
        <dbReference type="SAM" id="SignalP"/>
    </source>
</evidence>
<feature type="chain" id="PRO_5018581751" evidence="1">
    <location>
        <begin position="26"/>
        <end position="192"/>
    </location>
</feature>
<dbReference type="Pfam" id="PF13590">
    <property type="entry name" value="DUF4136"/>
    <property type="match status" value="1"/>
</dbReference>
<dbReference type="AlphaFoldDB" id="A0A3S0K3M1"/>